<protein>
    <submittedName>
        <fullName evidence="1">Uncharacterized protein</fullName>
    </submittedName>
</protein>
<evidence type="ECO:0000313" key="1">
    <source>
        <dbReference type="EMBL" id="CAB0019131.1"/>
    </source>
</evidence>
<name>A0A6H5HLV3_9HEMI</name>
<sequence>MNFSKEGTLLRLYRYGAKIIAHQKHARSMLNVLERPGNTHERHFKGLNMLFGPN</sequence>
<evidence type="ECO:0000313" key="2">
    <source>
        <dbReference type="Proteomes" id="UP000479000"/>
    </source>
</evidence>
<keyword evidence="2" id="KW-1185">Reference proteome</keyword>
<reference evidence="1 2" key="1">
    <citation type="submission" date="2020-02" db="EMBL/GenBank/DDBJ databases">
        <authorList>
            <person name="Ferguson B K."/>
        </authorList>
    </citation>
    <scope>NUCLEOTIDE SEQUENCE [LARGE SCALE GENOMIC DNA]</scope>
</reference>
<accession>A0A6H5HLV3</accession>
<dbReference type="EMBL" id="CADCXU010033812">
    <property type="protein sequence ID" value="CAB0019131.1"/>
    <property type="molecule type" value="Genomic_DNA"/>
</dbReference>
<dbReference type="AlphaFoldDB" id="A0A6H5HLV3"/>
<organism evidence="1 2">
    <name type="scientific">Nesidiocoris tenuis</name>
    <dbReference type="NCBI Taxonomy" id="355587"/>
    <lineage>
        <taxon>Eukaryota</taxon>
        <taxon>Metazoa</taxon>
        <taxon>Ecdysozoa</taxon>
        <taxon>Arthropoda</taxon>
        <taxon>Hexapoda</taxon>
        <taxon>Insecta</taxon>
        <taxon>Pterygota</taxon>
        <taxon>Neoptera</taxon>
        <taxon>Paraneoptera</taxon>
        <taxon>Hemiptera</taxon>
        <taxon>Heteroptera</taxon>
        <taxon>Panheteroptera</taxon>
        <taxon>Cimicomorpha</taxon>
        <taxon>Miridae</taxon>
        <taxon>Dicyphina</taxon>
        <taxon>Nesidiocoris</taxon>
    </lineage>
</organism>
<dbReference type="Proteomes" id="UP000479000">
    <property type="component" value="Unassembled WGS sequence"/>
</dbReference>
<proteinExistence type="predicted"/>
<gene>
    <name evidence="1" type="ORF">NTEN_LOCUS22843</name>
</gene>